<keyword evidence="3" id="KW-1185">Reference proteome</keyword>
<organism evidence="2 3">
    <name type="scientific">Pristionchus fissidentatus</name>
    <dbReference type="NCBI Taxonomy" id="1538716"/>
    <lineage>
        <taxon>Eukaryota</taxon>
        <taxon>Metazoa</taxon>
        <taxon>Ecdysozoa</taxon>
        <taxon>Nematoda</taxon>
        <taxon>Chromadorea</taxon>
        <taxon>Rhabditida</taxon>
        <taxon>Rhabditina</taxon>
        <taxon>Diplogasteromorpha</taxon>
        <taxon>Diplogasteroidea</taxon>
        <taxon>Neodiplogasteridae</taxon>
        <taxon>Pristionchus</taxon>
    </lineage>
</organism>
<dbReference type="AlphaFoldDB" id="A0AAV5VQR7"/>
<evidence type="ECO:0000313" key="3">
    <source>
        <dbReference type="Proteomes" id="UP001432322"/>
    </source>
</evidence>
<accession>A0AAV5VQR7</accession>
<feature type="region of interest" description="Disordered" evidence="1">
    <location>
        <begin position="356"/>
        <end position="502"/>
    </location>
</feature>
<reference evidence="2" key="1">
    <citation type="submission" date="2023-10" db="EMBL/GenBank/DDBJ databases">
        <title>Genome assembly of Pristionchus species.</title>
        <authorList>
            <person name="Yoshida K."/>
            <person name="Sommer R.J."/>
        </authorList>
    </citation>
    <scope>NUCLEOTIDE SEQUENCE</scope>
    <source>
        <strain evidence="2">RS5133</strain>
    </source>
</reference>
<proteinExistence type="predicted"/>
<feature type="compositionally biased region" description="Basic and acidic residues" evidence="1">
    <location>
        <begin position="481"/>
        <end position="492"/>
    </location>
</feature>
<comment type="caution">
    <text evidence="2">The sequence shown here is derived from an EMBL/GenBank/DDBJ whole genome shotgun (WGS) entry which is preliminary data.</text>
</comment>
<name>A0AAV5VQR7_9BILA</name>
<protein>
    <submittedName>
        <fullName evidence="2">Uncharacterized protein</fullName>
    </submittedName>
</protein>
<feature type="compositionally biased region" description="Basic and acidic residues" evidence="1">
    <location>
        <begin position="376"/>
        <end position="392"/>
    </location>
</feature>
<evidence type="ECO:0000256" key="1">
    <source>
        <dbReference type="SAM" id="MobiDB-lite"/>
    </source>
</evidence>
<sequence length="595" mass="67018">MESDSKLVNRILSSQEQVDRARTSGNKKKEMEVRQRFGALLRTIGKRGEAIDQYSKALSLSELLSKYTNTQSLIRALMELSAEDGNAIDFMIYLQKYEQVAVSAAGRLLAQYYAACCMVAMYRGTQDREWLSQAKQRAHQATWISKENMRAAGRPAETEGQLSKLLAEIHGILGERKHAEECLKSALALGVNEYEIVKIRFDFEWSDKLVVASRLSVLARDDTERVKAGLEVAKAHYKRQSMEEGIFVLVNLHKTLLKAEQKKKWERQEAYATRAPNHLRKEWERLSVLAYKALKPELGGMNDGEILEKFKEDNGLVGASRTRGRPNENALRPVPMVGNLAGIRKQSERVRNVAVDEATAAKRSKGSGSTGLGFMEGRRDTRMEKETRRADEVTEDMPGLDYYGASSTLSRPAEASHETRRDPTEAPQADVKEEVHVGSSAPVQPTPSVEAPTGSWTNISRDGNGDRHAVPSPIRDAPTASREEERRSDRSARQFPMNPPLRVPVARLNVKREDDDDSDIEIIEPLDVKTEPRDEFSREQSRSVMRRGETIGRETMDRSSSIRFFGRDNSRSVDPYCRVPKVGLKVLVFHGEELM</sequence>
<dbReference type="Proteomes" id="UP001432322">
    <property type="component" value="Unassembled WGS sequence"/>
</dbReference>
<feature type="non-terminal residue" evidence="2">
    <location>
        <position position="595"/>
    </location>
</feature>
<dbReference type="EMBL" id="BTSY01000003">
    <property type="protein sequence ID" value="GMT20684.1"/>
    <property type="molecule type" value="Genomic_DNA"/>
</dbReference>
<gene>
    <name evidence="2" type="ORF">PFISCL1PPCAC_11981</name>
</gene>
<feature type="compositionally biased region" description="Basic and acidic residues" evidence="1">
    <location>
        <begin position="414"/>
        <end position="436"/>
    </location>
</feature>
<evidence type="ECO:0000313" key="2">
    <source>
        <dbReference type="EMBL" id="GMT20684.1"/>
    </source>
</evidence>